<evidence type="ECO:0000256" key="3">
    <source>
        <dbReference type="ARBA" id="ARBA00022525"/>
    </source>
</evidence>
<feature type="compositionally biased region" description="Gly residues" evidence="4">
    <location>
        <begin position="696"/>
        <end position="709"/>
    </location>
</feature>
<evidence type="ECO:0000313" key="9">
    <source>
        <dbReference type="Proteomes" id="UP001151081"/>
    </source>
</evidence>
<dbReference type="Gene3D" id="3.55.50.10">
    <property type="entry name" value="Baseplate protein-like domains"/>
    <property type="match status" value="1"/>
</dbReference>
<dbReference type="Gene3D" id="2.40.50.230">
    <property type="entry name" value="Gp5 N-terminal domain"/>
    <property type="match status" value="1"/>
</dbReference>
<reference evidence="8 9" key="1">
    <citation type="submission" date="2021-04" db="EMBL/GenBank/DDBJ databases">
        <title>Genome analysis of Polyangium sp.</title>
        <authorList>
            <person name="Li Y."/>
            <person name="Wang J."/>
        </authorList>
    </citation>
    <scope>NUCLEOTIDE SEQUENCE [LARGE SCALE GENOMIC DNA]</scope>
    <source>
        <strain evidence="8 9">SDU14</strain>
    </source>
</reference>
<dbReference type="Pfam" id="PF05954">
    <property type="entry name" value="Phage_GPD"/>
    <property type="match status" value="1"/>
</dbReference>
<feature type="region of interest" description="Disordered" evidence="4">
    <location>
        <begin position="659"/>
        <end position="722"/>
    </location>
</feature>
<comment type="caution">
    <text evidence="8">The sequence shown here is derived from an EMBL/GenBank/DDBJ whole genome shotgun (WGS) entry which is preliminary data.</text>
</comment>
<comment type="similarity">
    <text evidence="2">Belongs to the VgrG protein family.</text>
</comment>
<dbReference type="Gene3D" id="4.10.220.110">
    <property type="match status" value="1"/>
</dbReference>
<dbReference type="Gene3D" id="2.30.110.50">
    <property type="match status" value="1"/>
</dbReference>
<accession>A0A9X3XAG3</accession>
<keyword evidence="3" id="KW-0964">Secreted</keyword>
<sequence length="887" mass="97913">MAVLDLHIRANITAALSPYRFSIRESASSLFTVSLWAHSPDPSLDLTAVLDQPATFRIVAGYLEVANLGARTFRGIIVDTEQVYALQPAPGQKGLSTYHFRIVPDLFRLTQRRGNRIFQHLSIPDIIDKLLAEWSVEKVWHIDRTSYPKLEYKVQYAETDFQFVSRLLEEAGIVYTFPESEDGKLALSDRLEANPRRPGPPIRYVDHPSQASEKECVTAVRFAREVRPGAFAARDHDFRNPDFPLFGDAPHASAPEARLEQYHFDQGAFLVETGKGGGTPVADDKGVARHDAKYGKLLAERSLHGERAGVRGVFFEANTFDLAPGAVFSIDQHPHPDLPHDRKLLVLETTLEGTANDEWSLTGHAVFADTPHRPPRRTPKPIVHGLQSATVVGPQGQEVHTDEFGRVRVQFPWDREGKKNDGSSCWVRVNQGWGGMGYGMIVLPRIGQEVMVGFLEGDPDQPIIVGRVYNAVQQVPYRLPEHKTRSTWKSDSSLGSGGFNEIMFEDLKEKELVWQQAEKDRTRLVKNDEFATVVHDRQKLVKNDEFEHTDGCRWRWVGNDGDQVTMQKKRERIDGDVSVEVLGSRNEQVDGNHSLTVVDDRQEGVSGRYALKANEQIHALAGEELVAEADEDLTVAGPGGFLRIDASGVTIEGTLVKINVSGKPGKGKGSKPQGPEEPALGAHAGSAERGARDEQAGGGGEGAFAGGQGKAKRQRKRKYPRGAVDCRGKMLIQQEKPMSCGPAAVRMVIQSRTGVNVAEETLREESSARGSPPGYDEFNGTYTRDILTMLKDHGVSNPGQWKRKATIKDMESALAKGRPAMLLLRSPGHFVVLDGIQTTADGKKKLLIRDPALPGRQGCRQIAVGGDEWNTRIANSDDPGWVLDLPR</sequence>
<evidence type="ECO:0000259" key="5">
    <source>
        <dbReference type="Pfam" id="PF04717"/>
    </source>
</evidence>
<dbReference type="PANTHER" id="PTHR32305:SF15">
    <property type="entry name" value="PROTEIN RHSA-RELATED"/>
    <property type="match status" value="1"/>
</dbReference>
<dbReference type="InterPro" id="IPR037026">
    <property type="entry name" value="Vgr_OB-fold_dom_sf"/>
</dbReference>
<dbReference type="InterPro" id="IPR006531">
    <property type="entry name" value="Gp5/Vgr_OB"/>
</dbReference>
<dbReference type="Pfam" id="PF22178">
    <property type="entry name" value="Gp5_trimer_C"/>
    <property type="match status" value="1"/>
</dbReference>
<dbReference type="PANTHER" id="PTHR32305">
    <property type="match status" value="1"/>
</dbReference>
<dbReference type="InterPro" id="IPR006533">
    <property type="entry name" value="T6SS_Vgr_RhsGE"/>
</dbReference>
<organism evidence="8 9">
    <name type="scientific">Polyangium jinanense</name>
    <dbReference type="NCBI Taxonomy" id="2829994"/>
    <lineage>
        <taxon>Bacteria</taxon>
        <taxon>Pseudomonadati</taxon>
        <taxon>Myxococcota</taxon>
        <taxon>Polyangia</taxon>
        <taxon>Polyangiales</taxon>
        <taxon>Polyangiaceae</taxon>
        <taxon>Polyangium</taxon>
    </lineage>
</organism>
<feature type="compositionally biased region" description="Basic residues" evidence="4">
    <location>
        <begin position="710"/>
        <end position="720"/>
    </location>
</feature>
<dbReference type="AlphaFoldDB" id="A0A9X3XAG3"/>
<keyword evidence="9" id="KW-1185">Reference proteome</keyword>
<dbReference type="InterPro" id="IPR039564">
    <property type="entry name" value="Peptidase_C39-like"/>
</dbReference>
<evidence type="ECO:0000256" key="4">
    <source>
        <dbReference type="SAM" id="MobiDB-lite"/>
    </source>
</evidence>
<dbReference type="InterPro" id="IPR050708">
    <property type="entry name" value="T6SS_VgrG/RHS"/>
</dbReference>
<name>A0A9X3XAG3_9BACT</name>
<evidence type="ECO:0000259" key="6">
    <source>
        <dbReference type="Pfam" id="PF13529"/>
    </source>
</evidence>
<dbReference type="SUPFAM" id="SSF69255">
    <property type="entry name" value="gp5 N-terminal domain-like"/>
    <property type="match status" value="1"/>
</dbReference>
<feature type="domain" description="Peptidase C39-like" evidence="6">
    <location>
        <begin position="732"/>
        <end position="852"/>
    </location>
</feature>
<evidence type="ECO:0000313" key="8">
    <source>
        <dbReference type="EMBL" id="MDC3986729.1"/>
    </source>
</evidence>
<dbReference type="RefSeq" id="WP_272426284.1">
    <property type="nucleotide sequence ID" value="NZ_JAGTJJ010000043.1"/>
</dbReference>
<dbReference type="NCBIfam" id="TIGR01646">
    <property type="entry name" value="vgr_GE"/>
    <property type="match status" value="1"/>
</dbReference>
<dbReference type="InterPro" id="IPR054030">
    <property type="entry name" value="Gp5_Vgr_C"/>
</dbReference>
<feature type="domain" description="Gp5/Type VI secretion system Vgr C-terminal trimerisation" evidence="7">
    <location>
        <begin position="486"/>
        <end position="597"/>
    </location>
</feature>
<dbReference type="SUPFAM" id="SSF69279">
    <property type="entry name" value="Phage tail proteins"/>
    <property type="match status" value="2"/>
</dbReference>
<dbReference type="Gene3D" id="3.90.70.10">
    <property type="entry name" value="Cysteine proteinases"/>
    <property type="match status" value="1"/>
</dbReference>
<evidence type="ECO:0000256" key="1">
    <source>
        <dbReference type="ARBA" id="ARBA00004613"/>
    </source>
</evidence>
<proteinExistence type="inferred from homology"/>
<evidence type="ECO:0000256" key="2">
    <source>
        <dbReference type="ARBA" id="ARBA00005558"/>
    </source>
</evidence>
<gene>
    <name evidence="8" type="primary">tssI</name>
    <name evidence="8" type="ORF">KEG57_40020</name>
</gene>
<dbReference type="InterPro" id="IPR017847">
    <property type="entry name" value="T6SS_RhsGE_Vgr_subset"/>
</dbReference>
<feature type="domain" description="Gp5/Type VI secretion system Vgr protein OB-fold" evidence="5">
    <location>
        <begin position="400"/>
        <end position="469"/>
    </location>
</feature>
<dbReference type="GO" id="GO:0005576">
    <property type="term" value="C:extracellular region"/>
    <property type="evidence" value="ECO:0007669"/>
    <property type="project" value="UniProtKB-SubCell"/>
</dbReference>
<protein>
    <submittedName>
        <fullName evidence="8">Type VI secretion system tip protein VgrG</fullName>
    </submittedName>
</protein>
<dbReference type="SUPFAM" id="SSF69349">
    <property type="entry name" value="Phage fibre proteins"/>
    <property type="match status" value="1"/>
</dbReference>
<dbReference type="Pfam" id="PF04717">
    <property type="entry name" value="Phage_base_V"/>
    <property type="match status" value="1"/>
</dbReference>
<dbReference type="Proteomes" id="UP001151081">
    <property type="component" value="Unassembled WGS sequence"/>
</dbReference>
<dbReference type="EMBL" id="JAGTJJ010000043">
    <property type="protein sequence ID" value="MDC3986729.1"/>
    <property type="molecule type" value="Genomic_DNA"/>
</dbReference>
<dbReference type="Pfam" id="PF13529">
    <property type="entry name" value="Peptidase_C39_2"/>
    <property type="match status" value="1"/>
</dbReference>
<evidence type="ECO:0000259" key="7">
    <source>
        <dbReference type="Pfam" id="PF22178"/>
    </source>
</evidence>
<comment type="subcellular location">
    <subcellularLocation>
        <location evidence="1">Secreted</location>
    </subcellularLocation>
</comment>
<dbReference type="NCBIfam" id="TIGR03361">
    <property type="entry name" value="VI_Rhs_Vgr"/>
    <property type="match status" value="1"/>
</dbReference>